<dbReference type="EMBL" id="JBIRUI010000001">
    <property type="protein sequence ID" value="MFI1712577.1"/>
    <property type="molecule type" value="Genomic_DNA"/>
</dbReference>
<dbReference type="InterPro" id="IPR001680">
    <property type="entry name" value="WD40_rpt"/>
</dbReference>
<keyword evidence="3" id="KW-1185">Reference proteome</keyword>
<comment type="caution">
    <text evidence="2">The sequence shown here is derived from an EMBL/GenBank/DDBJ whole genome shotgun (WGS) entry which is preliminary data.</text>
</comment>
<sequence>MPFASPGATRFWDPRSRESRAVLLGHRHAGSSLPSSPVLGLLASGAWNGTVRLWTTGPPAPGEVLTSPHDRVNAVAGQAHEVELVRLA</sequence>
<organism evidence="2 3">
    <name type="scientific">Streptomyces litmocidini</name>
    <dbReference type="NCBI Taxonomy" id="67318"/>
    <lineage>
        <taxon>Bacteria</taxon>
        <taxon>Bacillati</taxon>
        <taxon>Actinomycetota</taxon>
        <taxon>Actinomycetes</taxon>
        <taxon>Kitasatosporales</taxon>
        <taxon>Streptomycetaceae</taxon>
        <taxon>Streptomyces</taxon>
    </lineage>
</organism>
<dbReference type="PROSITE" id="PS50082">
    <property type="entry name" value="WD_REPEATS_2"/>
    <property type="match status" value="1"/>
</dbReference>
<evidence type="ECO:0000313" key="3">
    <source>
        <dbReference type="Proteomes" id="UP001611339"/>
    </source>
</evidence>
<dbReference type="InterPro" id="IPR015943">
    <property type="entry name" value="WD40/YVTN_repeat-like_dom_sf"/>
</dbReference>
<keyword evidence="1" id="KW-0853">WD repeat</keyword>
<reference evidence="2 3" key="1">
    <citation type="submission" date="2024-10" db="EMBL/GenBank/DDBJ databases">
        <title>The Natural Products Discovery Center: Release of the First 8490 Sequenced Strains for Exploring Actinobacteria Biosynthetic Diversity.</title>
        <authorList>
            <person name="Kalkreuter E."/>
            <person name="Kautsar S.A."/>
            <person name="Yang D."/>
            <person name="Bader C.D."/>
            <person name="Teijaro C.N."/>
            <person name="Fluegel L."/>
            <person name="Davis C.M."/>
            <person name="Simpson J.R."/>
            <person name="Lauterbach L."/>
            <person name="Steele A.D."/>
            <person name="Gui C."/>
            <person name="Meng S."/>
            <person name="Li G."/>
            <person name="Viehrig K."/>
            <person name="Ye F."/>
            <person name="Su P."/>
            <person name="Kiefer A.F."/>
            <person name="Nichols A."/>
            <person name="Cepeda A.J."/>
            <person name="Yan W."/>
            <person name="Fan B."/>
            <person name="Jiang Y."/>
            <person name="Adhikari A."/>
            <person name="Zheng C.-J."/>
            <person name="Schuster L."/>
            <person name="Cowan T.M."/>
            <person name="Smanski M.J."/>
            <person name="Chevrette M.G."/>
            <person name="De Carvalho L.P.S."/>
            <person name="Shen B."/>
        </authorList>
    </citation>
    <scope>NUCLEOTIDE SEQUENCE [LARGE SCALE GENOMIC DNA]</scope>
    <source>
        <strain evidence="2 3">NPDC020602</strain>
    </source>
</reference>
<feature type="repeat" description="WD" evidence="1">
    <location>
        <begin position="23"/>
        <end position="54"/>
    </location>
</feature>
<evidence type="ECO:0000256" key="1">
    <source>
        <dbReference type="PROSITE-ProRule" id="PRU00221"/>
    </source>
</evidence>
<evidence type="ECO:0000313" key="2">
    <source>
        <dbReference type="EMBL" id="MFI1712577.1"/>
    </source>
</evidence>
<protein>
    <submittedName>
        <fullName evidence="2">Uncharacterized protein</fullName>
    </submittedName>
</protein>
<dbReference type="Gene3D" id="2.130.10.10">
    <property type="entry name" value="YVTN repeat-like/Quinoprotein amine dehydrogenase"/>
    <property type="match status" value="1"/>
</dbReference>
<gene>
    <name evidence="2" type="ORF">ACH407_03180</name>
</gene>
<dbReference type="Proteomes" id="UP001611339">
    <property type="component" value="Unassembled WGS sequence"/>
</dbReference>
<accession>A0ABW7TYY4</accession>
<dbReference type="InterPro" id="IPR036322">
    <property type="entry name" value="WD40_repeat_dom_sf"/>
</dbReference>
<proteinExistence type="predicted"/>
<dbReference type="RefSeq" id="WP_398706940.1">
    <property type="nucleotide sequence ID" value="NZ_JBIRUI010000001.1"/>
</dbReference>
<name>A0ABW7TYY4_9ACTN</name>
<dbReference type="SUPFAM" id="SSF50978">
    <property type="entry name" value="WD40 repeat-like"/>
    <property type="match status" value="1"/>
</dbReference>